<dbReference type="SMART" id="SM00530">
    <property type="entry name" value="HTH_XRE"/>
    <property type="match status" value="1"/>
</dbReference>
<dbReference type="OrthoDB" id="9781521at2"/>
<dbReference type="STRING" id="1552.A7L45_16480"/>
<accession>A0A1J0GKS2</accession>
<keyword evidence="4" id="KW-1185">Reference proteome</keyword>
<dbReference type="Gene3D" id="1.10.260.40">
    <property type="entry name" value="lambda repressor-like DNA-binding domains"/>
    <property type="match status" value="1"/>
</dbReference>
<dbReference type="PANTHER" id="PTHR46797">
    <property type="entry name" value="HTH-TYPE TRANSCRIPTIONAL REGULATOR"/>
    <property type="match status" value="1"/>
</dbReference>
<dbReference type="Proteomes" id="UP000182569">
    <property type="component" value="Chromosome"/>
</dbReference>
<dbReference type="AlphaFoldDB" id="A0A1J0GKS2"/>
<dbReference type="PANTHER" id="PTHR46797:SF1">
    <property type="entry name" value="METHYLPHOSPHONATE SYNTHASE"/>
    <property type="match status" value="1"/>
</dbReference>
<dbReference type="GO" id="GO:0003700">
    <property type="term" value="F:DNA-binding transcription factor activity"/>
    <property type="evidence" value="ECO:0007669"/>
    <property type="project" value="TreeGrafter"/>
</dbReference>
<dbReference type="InterPro" id="IPR001387">
    <property type="entry name" value="Cro/C1-type_HTH"/>
</dbReference>
<dbReference type="SUPFAM" id="SSF47413">
    <property type="entry name" value="lambda repressor-like DNA-binding domains"/>
    <property type="match status" value="1"/>
</dbReference>
<dbReference type="Pfam" id="PF01381">
    <property type="entry name" value="HTH_3"/>
    <property type="match status" value="1"/>
</dbReference>
<dbReference type="EMBL" id="CP015756">
    <property type="protein sequence ID" value="APC41560.1"/>
    <property type="molecule type" value="Genomic_DNA"/>
</dbReference>
<dbReference type="CDD" id="cd00093">
    <property type="entry name" value="HTH_XRE"/>
    <property type="match status" value="1"/>
</dbReference>
<name>A0A1J0GKS2_9CLOT</name>
<proteinExistence type="predicted"/>
<dbReference type="PROSITE" id="PS50943">
    <property type="entry name" value="HTH_CROC1"/>
    <property type="match status" value="1"/>
</dbReference>
<reference evidence="4" key="1">
    <citation type="journal article" date="2016" name="Front. Microbiol.">
        <title>Complete Genome Sequence of Clostridium estertheticum DSM 8809, a Microbe Identified in Spoiled Vacuum Packed Beef.</title>
        <authorList>
            <person name="Yu Z."/>
            <person name="Gunn L."/>
            <person name="Brennan E."/>
            <person name="Reid R."/>
            <person name="Wall P.G."/>
            <person name="Gaora O.P."/>
            <person name="Hurley D."/>
            <person name="Bolton D."/>
            <person name="Fanning S."/>
        </authorList>
    </citation>
    <scope>NUCLEOTIDE SEQUENCE [LARGE SCALE GENOMIC DNA]</scope>
    <source>
        <strain evidence="4">DSM 8809</strain>
    </source>
</reference>
<dbReference type="GO" id="GO:0005829">
    <property type="term" value="C:cytosol"/>
    <property type="evidence" value="ECO:0007669"/>
    <property type="project" value="TreeGrafter"/>
</dbReference>
<evidence type="ECO:0000256" key="1">
    <source>
        <dbReference type="ARBA" id="ARBA00023125"/>
    </source>
</evidence>
<evidence type="ECO:0000259" key="2">
    <source>
        <dbReference type="PROSITE" id="PS50943"/>
    </source>
</evidence>
<dbReference type="GO" id="GO:0003677">
    <property type="term" value="F:DNA binding"/>
    <property type="evidence" value="ECO:0007669"/>
    <property type="project" value="UniProtKB-KW"/>
</dbReference>
<feature type="domain" description="HTH cro/C1-type" evidence="2">
    <location>
        <begin position="6"/>
        <end position="60"/>
    </location>
</feature>
<sequence length="129" mass="14201">MIGTIIKNLRKEKNLSLRSLAQSAGISKSTLSDVENSNNNPSIKTLEKIAIALDVSVKDLLTSEEKVEVAINSMTTISEMALKALSYNPIDSAENGLNPISPLFENENFSVEEQNEIANFIKYIITKRS</sequence>
<evidence type="ECO:0000313" key="4">
    <source>
        <dbReference type="Proteomes" id="UP000182569"/>
    </source>
</evidence>
<gene>
    <name evidence="3" type="ORF">A7L45_16480</name>
</gene>
<evidence type="ECO:0000313" key="3">
    <source>
        <dbReference type="EMBL" id="APC41560.1"/>
    </source>
</evidence>
<dbReference type="KEGG" id="ceu:A7L45_16480"/>
<dbReference type="RefSeq" id="WP_071613852.1">
    <property type="nucleotide sequence ID" value="NZ_CP015756.1"/>
</dbReference>
<protein>
    <recommendedName>
        <fullName evidence="2">HTH cro/C1-type domain-containing protein</fullName>
    </recommendedName>
</protein>
<dbReference type="InterPro" id="IPR010982">
    <property type="entry name" value="Lambda_DNA-bd_dom_sf"/>
</dbReference>
<dbReference type="InterPro" id="IPR050807">
    <property type="entry name" value="TransReg_Diox_bact_type"/>
</dbReference>
<keyword evidence="1" id="KW-0238">DNA-binding</keyword>
<organism evidence="3 4">
    <name type="scientific">Clostridium estertheticum subsp. estertheticum</name>
    <dbReference type="NCBI Taxonomy" id="1552"/>
    <lineage>
        <taxon>Bacteria</taxon>
        <taxon>Bacillati</taxon>
        <taxon>Bacillota</taxon>
        <taxon>Clostridia</taxon>
        <taxon>Eubacteriales</taxon>
        <taxon>Clostridiaceae</taxon>
        <taxon>Clostridium</taxon>
    </lineage>
</organism>